<dbReference type="PANTHER" id="PTHR31084">
    <property type="entry name" value="ALPHA-L-FUCOSIDASE 2"/>
    <property type="match status" value="1"/>
</dbReference>
<dbReference type="Gene3D" id="3.50.50.60">
    <property type="entry name" value="FAD/NAD(P)-binding domain"/>
    <property type="match status" value="2"/>
</dbReference>
<name>A0A5M3YQV6_ASPTE</name>
<gene>
    <name evidence="3" type="ORF">ATEIFO6365_0001077000</name>
</gene>
<reference evidence="3 4" key="1">
    <citation type="submission" date="2020-01" db="EMBL/GenBank/DDBJ databases">
        <title>Aspergillus terreus IFO 6365 whole genome shotgun sequence.</title>
        <authorList>
            <person name="Kanamasa S."/>
            <person name="Takahashi H."/>
        </authorList>
    </citation>
    <scope>NUCLEOTIDE SEQUENCE [LARGE SCALE GENOMIC DNA]</scope>
    <source>
        <strain evidence="3 4">IFO 6365</strain>
    </source>
</reference>
<dbReference type="VEuPathDB" id="FungiDB:ATEG_01560"/>
<dbReference type="InterPro" id="IPR054363">
    <property type="entry name" value="GH95_cat"/>
</dbReference>
<dbReference type="GO" id="GO:0050660">
    <property type="term" value="F:flavin adenine dinucleotide binding"/>
    <property type="evidence" value="ECO:0007669"/>
    <property type="project" value="InterPro"/>
</dbReference>
<dbReference type="PRINTS" id="PR00419">
    <property type="entry name" value="ADXRDTASE"/>
</dbReference>
<evidence type="ECO:0000259" key="2">
    <source>
        <dbReference type="Pfam" id="PF22124"/>
    </source>
</evidence>
<sequence length="1297" mass="142982">MPIKSVAVIGTGPSGAIAVDALVQEQAFDVIRVFERQEKAGGCWISRENETPEPLDIDRLSTRTADAPVPLPSTLPAHLPAVTQHRYADAHIYPTLHTNVDASVMEYSQEPIPAVRSDASIALHGPDTPFRHHTVIRQYIEDLLNRNGYQDLVEYNTTVERAVKDPASGKWVLTLRRAGARPGYDYWWSETVDALVVASGHFNVPYVPAIPGLKEFAQKYPGSVEHTKQYRGPEKYRGKVHLPLPTYLPLSIDSLIADNKQKVITVGASVSAADTAVSLIGAAQDPIIAVVRGKYNVYFGDEAFKHPQIQRRPPIARVSCENGARTVHFEDGTSVSDVDHIIFGTGFTWTLPFLPDIPIRNNRVPDLYLHVFHQRDPSLVFLGAVGAGLTFKLFEWQAVAAARVLAGKAQLPPLAEQQKWEADRIAVKGDGPGFLMVNPDFEEYFEKLRALAGEPAPGAPGRRLPPFEQAWVDDFNAGHERRRRMWQRANREAQTHDRGIYTVAGPRELHFNVLSWCSQMSSKHLIFSLIIPLATARSLWSDTPGDYGNFITTAFPLGNGRLGAMPVGSYGKETVNLNVDSLWHGGPFEDPAYAGGNPNNSKADALPGIRDFIFQNGTGNVSALLGEFPSYGSYQVLGNLTIDLGELENVREYRRSLDMQSGVYTDGFAAGNALYNRTAFCSYPDQVCVYHISSANASLPSVEIGLENQALSPAPNVTCHANSISLYGQTFPTIGMIYNARATVVVPGRSSRDFCTGTVVNVPSGQKEVYIVLAADTNYDASKGNAAANFSFRGSNPYEKVLQSASKAAKKSYAQLKSSHVKDFRAISGGFTLTLPDPKGSAGKPTTELIAAYTQPGDPFVEGLLFDYGRYLFMSSSRAGSLPPNLQGLWTEQASPAWSADYHANINLQMNHWAVEQVGLSELTEPLWEYMADTWLPRGQETARLLYGGEGWVTHDEINIFGHTAMKNDAQWSNYPAVNAWMSQHVWDHFDYTQDTAWYQSTGYPILKGAAQFWLSQLVQDAHFNDGTWVVNPCNSPEHGPTTFGCTNYQQLIWELFDHVLRGWTASGDKDRLFRRAIASKFTALDNGIHIGSWGQIQEWKLDLDTPNDTHRHLSNLHAWYPGYAMHALNDQYTNVSQAVATTLRSRGDGVADQNTGWGKMWRSACWALLNDTETAYSMLTLAVQNNFAANGLSMYTGAPPFQIDANFGIMGAVTSLLIRDLDRPASDQTEVQRVVLAPAIPPAWGGGSVEGLRLRGGGSVRFGWDQQGRVTWCEADLSRRTARAPVFMVGEEVIKC</sequence>
<dbReference type="Pfam" id="PF00743">
    <property type="entry name" value="FMO-like"/>
    <property type="match status" value="2"/>
</dbReference>
<accession>A0A5M3YQV6</accession>
<dbReference type="InterPro" id="IPR012341">
    <property type="entry name" value="6hp_glycosidase-like_sf"/>
</dbReference>
<dbReference type="InterPro" id="IPR008928">
    <property type="entry name" value="6-hairpin_glycosidase_sf"/>
</dbReference>
<comment type="caution">
    <text evidence="3">The sequence shown here is derived from an EMBL/GenBank/DDBJ whole genome shotgun (WGS) entry which is preliminary data.</text>
</comment>
<dbReference type="GO" id="GO:0050661">
    <property type="term" value="F:NADP binding"/>
    <property type="evidence" value="ECO:0007669"/>
    <property type="project" value="InterPro"/>
</dbReference>
<dbReference type="Pfam" id="PF22124">
    <property type="entry name" value="Glyco_hydro_95_cat"/>
    <property type="match status" value="1"/>
</dbReference>
<dbReference type="InterPro" id="IPR020946">
    <property type="entry name" value="Flavin_mOase-like"/>
</dbReference>
<evidence type="ECO:0000259" key="1">
    <source>
        <dbReference type="Pfam" id="PF14498"/>
    </source>
</evidence>
<dbReference type="SUPFAM" id="SSF51905">
    <property type="entry name" value="FAD/NAD(P)-binding domain"/>
    <property type="match status" value="2"/>
</dbReference>
<dbReference type="SUPFAM" id="SSF48208">
    <property type="entry name" value="Six-hairpin glycosidases"/>
    <property type="match status" value="1"/>
</dbReference>
<dbReference type="OrthoDB" id="66881at2759"/>
<dbReference type="GO" id="GO:0004560">
    <property type="term" value="F:alpha-L-fucosidase activity"/>
    <property type="evidence" value="ECO:0007669"/>
    <property type="project" value="TreeGrafter"/>
</dbReference>
<organism evidence="3 4">
    <name type="scientific">Aspergillus terreus</name>
    <dbReference type="NCBI Taxonomy" id="33178"/>
    <lineage>
        <taxon>Eukaryota</taxon>
        <taxon>Fungi</taxon>
        <taxon>Dikarya</taxon>
        <taxon>Ascomycota</taxon>
        <taxon>Pezizomycotina</taxon>
        <taxon>Eurotiomycetes</taxon>
        <taxon>Eurotiomycetidae</taxon>
        <taxon>Eurotiales</taxon>
        <taxon>Aspergillaceae</taxon>
        <taxon>Aspergillus</taxon>
        <taxon>Aspergillus subgen. Circumdati</taxon>
    </lineage>
</organism>
<dbReference type="Pfam" id="PF14498">
    <property type="entry name" value="Glyco_hyd_65N_2"/>
    <property type="match status" value="1"/>
</dbReference>
<feature type="domain" description="Glycosyl hydrolase family 95 catalytic" evidence="2">
    <location>
        <begin position="812"/>
        <end position="1218"/>
    </location>
</feature>
<dbReference type="Gene3D" id="1.50.10.10">
    <property type="match status" value="1"/>
</dbReference>
<feature type="domain" description="Glycosyl hydrolase family 95 N-terminal" evidence="1">
    <location>
        <begin position="539"/>
        <end position="781"/>
    </location>
</feature>
<proteinExistence type="predicted"/>
<evidence type="ECO:0000313" key="3">
    <source>
        <dbReference type="EMBL" id="GFF12547.1"/>
    </source>
</evidence>
<dbReference type="PANTHER" id="PTHR31084:SF3">
    <property type="entry name" value="ALPHA-FUCOSIDASE A"/>
    <property type="match status" value="1"/>
</dbReference>
<evidence type="ECO:0000313" key="4">
    <source>
        <dbReference type="Proteomes" id="UP000452235"/>
    </source>
</evidence>
<dbReference type="EMBL" id="BLJY01000001">
    <property type="protein sequence ID" value="GFF12547.1"/>
    <property type="molecule type" value="Genomic_DNA"/>
</dbReference>
<dbReference type="InterPro" id="IPR036188">
    <property type="entry name" value="FAD/NAD-bd_sf"/>
</dbReference>
<dbReference type="InterPro" id="IPR027414">
    <property type="entry name" value="GH95_N_dom"/>
</dbReference>
<keyword evidence="4" id="KW-1185">Reference proteome</keyword>
<protein>
    <submittedName>
        <fullName evidence="3">FAD/NAD(P)-binding-domain-containing protein</fullName>
    </submittedName>
</protein>
<dbReference type="Proteomes" id="UP000452235">
    <property type="component" value="Unassembled WGS sequence"/>
</dbReference>
<dbReference type="GO" id="GO:0005975">
    <property type="term" value="P:carbohydrate metabolic process"/>
    <property type="evidence" value="ECO:0007669"/>
    <property type="project" value="InterPro"/>
</dbReference>
<dbReference type="GO" id="GO:0004499">
    <property type="term" value="F:N,N-dimethylaniline monooxygenase activity"/>
    <property type="evidence" value="ECO:0007669"/>
    <property type="project" value="InterPro"/>
</dbReference>